<dbReference type="GO" id="GO:0016998">
    <property type="term" value="P:cell wall macromolecule catabolic process"/>
    <property type="evidence" value="ECO:0007669"/>
    <property type="project" value="InterPro"/>
</dbReference>
<evidence type="ECO:0000256" key="7">
    <source>
        <dbReference type="RuleBase" id="RU003788"/>
    </source>
</evidence>
<dbReference type="InterPro" id="IPR023346">
    <property type="entry name" value="Lysozyme-like_dom_sf"/>
</dbReference>
<dbReference type="SUPFAM" id="SSF53955">
    <property type="entry name" value="Lysozyme-like"/>
    <property type="match status" value="1"/>
</dbReference>
<keyword evidence="6 7" id="KW-0326">Glycosidase</keyword>
<dbReference type="InterPro" id="IPR034690">
    <property type="entry name" value="Endolysin_T4_type"/>
</dbReference>
<reference evidence="9 10" key="1">
    <citation type="submission" date="2012-03" db="EMBL/GenBank/DDBJ databases">
        <title>The Genome Sequence of Bartonella tamiae Th239.</title>
        <authorList>
            <consortium name="The Broad Institute Genome Sequencing Platform"/>
            <consortium name="The Broad Institute Genome Sequencing Center for Infectious Disease"/>
            <person name="Feldgarden M."/>
            <person name="Kirby J."/>
            <person name="Kosoy M."/>
            <person name="Birtles R."/>
            <person name="Probert W.S."/>
            <person name="Chiaraviglio L."/>
            <person name="Young S.K."/>
            <person name="Zeng Q."/>
            <person name="Gargeya S."/>
            <person name="Fitzgerald M."/>
            <person name="Haas B."/>
            <person name="Abouelleil A."/>
            <person name="Alvarado L."/>
            <person name="Arachchi H.M."/>
            <person name="Berlin A."/>
            <person name="Chapman S.B."/>
            <person name="Gearin G."/>
            <person name="Goldberg J."/>
            <person name="Griggs A."/>
            <person name="Gujja S."/>
            <person name="Hansen M."/>
            <person name="Heiman D."/>
            <person name="Howarth C."/>
            <person name="Larimer J."/>
            <person name="Lui A."/>
            <person name="MacDonald P.J.P."/>
            <person name="McCowen C."/>
            <person name="Montmayeur A."/>
            <person name="Murphy C."/>
            <person name="Neiman D."/>
            <person name="Pearson M."/>
            <person name="Priest M."/>
            <person name="Roberts A."/>
            <person name="Saif S."/>
            <person name="Shea T."/>
            <person name="Sisk P."/>
            <person name="Stolte C."/>
            <person name="Sykes S."/>
            <person name="Wortman J."/>
            <person name="Nusbaum C."/>
            <person name="Birren B."/>
        </authorList>
    </citation>
    <scope>NUCLEOTIDE SEQUENCE [LARGE SCALE GENOMIC DNA]</scope>
    <source>
        <strain evidence="9 10">Th239</strain>
    </source>
</reference>
<dbReference type="PANTHER" id="PTHR38107:SF3">
    <property type="entry name" value="LYSOZYME RRRD-RELATED"/>
    <property type="match status" value="1"/>
</dbReference>
<evidence type="ECO:0000256" key="1">
    <source>
        <dbReference type="ARBA" id="ARBA00000632"/>
    </source>
</evidence>
<dbReference type="AlphaFoldDB" id="J1JX04"/>
<dbReference type="EMBL" id="AIMB01000008">
    <property type="protein sequence ID" value="EJF89130.1"/>
    <property type="molecule type" value="Genomic_DNA"/>
</dbReference>
<keyword evidence="2 7" id="KW-0929">Antimicrobial</keyword>
<comment type="catalytic activity">
    <reaction evidence="1 7">
        <text>Hydrolysis of (1-&gt;4)-beta-linkages between N-acetylmuramic acid and N-acetyl-D-glucosamine residues in a peptidoglycan and between N-acetyl-D-glucosamine residues in chitodextrins.</text>
        <dbReference type="EC" id="3.2.1.17"/>
    </reaction>
</comment>
<proteinExistence type="inferred from homology"/>
<dbReference type="InterPro" id="IPR002196">
    <property type="entry name" value="Glyco_hydro_24"/>
</dbReference>
<dbReference type="CDD" id="cd00737">
    <property type="entry name" value="lyz_endolysin_autolysin"/>
    <property type="match status" value="1"/>
</dbReference>
<evidence type="ECO:0000256" key="5">
    <source>
        <dbReference type="ARBA" id="ARBA00023200"/>
    </source>
</evidence>
<sequence>MTRKINQTSLDHIKQWEGLRLNAYRDVAGVWTIGYGYTAAAGEPKPKAGMKMSEKEAETILIQDLTQYEQTVENAVTVTLNDHQFATLVSFTYNVGIGAFRRSTLLKKLNEGDYDAVPSELMKWVNAGGRKIKGLVNRRRAEGALWIKGDFVSSNYITPETDQSHVVLKPEVVAPLLGAASGLTGFATGHGPFQWALAGVMVIGACVGVFHFVKRMKNATQ</sequence>
<dbReference type="GO" id="GO:0042742">
    <property type="term" value="P:defense response to bacterium"/>
    <property type="evidence" value="ECO:0007669"/>
    <property type="project" value="UniProtKB-KW"/>
</dbReference>
<dbReference type="Pfam" id="PF00959">
    <property type="entry name" value="Phage_lysozyme"/>
    <property type="match status" value="1"/>
</dbReference>
<dbReference type="InterPro" id="IPR051018">
    <property type="entry name" value="Bacteriophage_GH24"/>
</dbReference>
<evidence type="ECO:0000256" key="8">
    <source>
        <dbReference type="SAM" id="Phobius"/>
    </source>
</evidence>
<dbReference type="InterPro" id="IPR033907">
    <property type="entry name" value="Endolysin_autolysin"/>
</dbReference>
<dbReference type="Gene3D" id="1.10.530.40">
    <property type="match status" value="1"/>
</dbReference>
<evidence type="ECO:0000313" key="10">
    <source>
        <dbReference type="Proteomes" id="UP000008952"/>
    </source>
</evidence>
<comment type="similarity">
    <text evidence="7">Belongs to the glycosyl hydrolase 24 family.</text>
</comment>
<evidence type="ECO:0000256" key="2">
    <source>
        <dbReference type="ARBA" id="ARBA00022529"/>
    </source>
</evidence>
<dbReference type="RefSeq" id="WP_008040244.1">
    <property type="nucleotide sequence ID" value="NZ_JH725147.1"/>
</dbReference>
<dbReference type="GO" id="GO:0031640">
    <property type="term" value="P:killing of cells of another organism"/>
    <property type="evidence" value="ECO:0007669"/>
    <property type="project" value="UniProtKB-KW"/>
</dbReference>
<keyword evidence="5" id="KW-1035">Host cytoplasm</keyword>
<name>J1JX04_9HYPH</name>
<evidence type="ECO:0000313" key="9">
    <source>
        <dbReference type="EMBL" id="EJF89130.1"/>
    </source>
</evidence>
<dbReference type="eggNOG" id="COG3772">
    <property type="taxonomic scope" value="Bacteria"/>
</dbReference>
<evidence type="ECO:0000256" key="3">
    <source>
        <dbReference type="ARBA" id="ARBA00022638"/>
    </source>
</evidence>
<dbReference type="PANTHER" id="PTHR38107">
    <property type="match status" value="1"/>
</dbReference>
<protein>
    <recommendedName>
        <fullName evidence="7">Lysozyme</fullName>
        <ecNumber evidence="7">3.2.1.17</ecNumber>
    </recommendedName>
</protein>
<dbReference type="OrthoDB" id="5327667at2"/>
<accession>J1JX04</accession>
<dbReference type="HOGENOM" id="CLU_091641_1_0_5"/>
<evidence type="ECO:0000256" key="4">
    <source>
        <dbReference type="ARBA" id="ARBA00022801"/>
    </source>
</evidence>
<dbReference type="HAMAP" id="MF_04110">
    <property type="entry name" value="ENDOLYSIN_T4"/>
    <property type="match status" value="1"/>
</dbReference>
<dbReference type="PATRIC" id="fig|1094558.3.peg.1805"/>
<dbReference type="GO" id="GO:0009253">
    <property type="term" value="P:peptidoglycan catabolic process"/>
    <property type="evidence" value="ECO:0007669"/>
    <property type="project" value="InterPro"/>
</dbReference>
<evidence type="ECO:0000256" key="6">
    <source>
        <dbReference type="ARBA" id="ARBA00023295"/>
    </source>
</evidence>
<keyword evidence="10" id="KW-1185">Reference proteome</keyword>
<keyword evidence="3 7" id="KW-0081">Bacteriolytic enzyme</keyword>
<dbReference type="Proteomes" id="UP000008952">
    <property type="component" value="Unassembled WGS sequence"/>
</dbReference>
<keyword evidence="8" id="KW-1133">Transmembrane helix</keyword>
<dbReference type="InterPro" id="IPR023347">
    <property type="entry name" value="Lysozyme_dom_sf"/>
</dbReference>
<keyword evidence="4 7" id="KW-0378">Hydrolase</keyword>
<feature type="transmembrane region" description="Helical" evidence="8">
    <location>
        <begin position="193"/>
        <end position="213"/>
    </location>
</feature>
<keyword evidence="8" id="KW-0812">Transmembrane</keyword>
<dbReference type="GO" id="GO:0003796">
    <property type="term" value="F:lysozyme activity"/>
    <property type="evidence" value="ECO:0007669"/>
    <property type="project" value="UniProtKB-EC"/>
</dbReference>
<dbReference type="STRING" id="1094558.ME5_01681"/>
<keyword evidence="8" id="KW-0472">Membrane</keyword>
<dbReference type="EC" id="3.2.1.17" evidence="7"/>
<comment type="caution">
    <text evidence="9">The sequence shown here is derived from an EMBL/GenBank/DDBJ whole genome shotgun (WGS) entry which is preliminary data.</text>
</comment>
<gene>
    <name evidence="9" type="ORF">ME5_01681</name>
</gene>
<organism evidence="9 10">
    <name type="scientific">Bartonella tamiae Th239</name>
    <dbReference type="NCBI Taxonomy" id="1094558"/>
    <lineage>
        <taxon>Bacteria</taxon>
        <taxon>Pseudomonadati</taxon>
        <taxon>Pseudomonadota</taxon>
        <taxon>Alphaproteobacteria</taxon>
        <taxon>Hyphomicrobiales</taxon>
        <taxon>Bartonellaceae</taxon>
        <taxon>Bartonella</taxon>
    </lineage>
</organism>